<reference evidence="1" key="1">
    <citation type="submission" date="2020-11" db="EMBL/GenBank/DDBJ databases">
        <authorList>
            <person name="Tran Van P."/>
        </authorList>
    </citation>
    <scope>NUCLEOTIDE SEQUENCE</scope>
</reference>
<organism evidence="1">
    <name type="scientific">Timema cristinae</name>
    <name type="common">Walking stick</name>
    <dbReference type="NCBI Taxonomy" id="61476"/>
    <lineage>
        <taxon>Eukaryota</taxon>
        <taxon>Metazoa</taxon>
        <taxon>Ecdysozoa</taxon>
        <taxon>Arthropoda</taxon>
        <taxon>Hexapoda</taxon>
        <taxon>Insecta</taxon>
        <taxon>Pterygota</taxon>
        <taxon>Neoptera</taxon>
        <taxon>Polyneoptera</taxon>
        <taxon>Phasmatodea</taxon>
        <taxon>Timematodea</taxon>
        <taxon>Timematoidea</taxon>
        <taxon>Timematidae</taxon>
        <taxon>Timema</taxon>
    </lineage>
</organism>
<accession>A0A7R9CZA8</accession>
<protein>
    <submittedName>
        <fullName evidence="1">Uncharacterized protein</fullName>
    </submittedName>
</protein>
<proteinExistence type="predicted"/>
<evidence type="ECO:0000313" key="1">
    <source>
        <dbReference type="EMBL" id="CAD7405237.1"/>
    </source>
</evidence>
<dbReference type="AlphaFoldDB" id="A0A7R9CZA8"/>
<gene>
    <name evidence="1" type="ORF">TCEB3V08_LOCUS7896</name>
</gene>
<sequence length="199" mass="22421">MYLRSPSLIRSPTYSSQLSTNLHNILTEGSLRAKTNLNSYWSRAEEVELSKKIKKKGAGPMKCRQERRVREGHQLLSGYFKVLSYKVTATCGENILHRESLFRMKEDTPTHIKICHVDAACISSLLTFEHLSLMCCDNQVPSPLNNPSFVLASSLNEEGGTHNEKRSFPSQQSHATCKDAVVALSYCDKAPTRILHLLR</sequence>
<name>A0A7R9CZA8_TIMCR</name>
<dbReference type="EMBL" id="OC319390">
    <property type="protein sequence ID" value="CAD7405237.1"/>
    <property type="molecule type" value="Genomic_DNA"/>
</dbReference>